<name>A0A0Q0YBP6_9CORY</name>
<feature type="region of interest" description="Disordered" evidence="1">
    <location>
        <begin position="1"/>
        <end position="48"/>
    </location>
</feature>
<evidence type="ECO:0008006" key="6">
    <source>
        <dbReference type="Google" id="ProtNLM"/>
    </source>
</evidence>
<evidence type="ECO:0000256" key="1">
    <source>
        <dbReference type="SAM" id="MobiDB-lite"/>
    </source>
</evidence>
<gene>
    <name evidence="4" type="ORF">Clow_02239</name>
</gene>
<accession>A0A0Q0YBP6</accession>
<feature type="compositionally biased region" description="Low complexity" evidence="1">
    <location>
        <begin position="1"/>
        <end position="13"/>
    </location>
</feature>
<evidence type="ECO:0000313" key="4">
    <source>
        <dbReference type="EMBL" id="KQB83436.1"/>
    </source>
</evidence>
<dbReference type="Proteomes" id="UP000050488">
    <property type="component" value="Unassembled WGS sequence"/>
</dbReference>
<dbReference type="ESTHER" id="9cory-a0a0q0ybp6">
    <property type="family name" value="Abhydrolase_9"/>
</dbReference>
<dbReference type="EMBL" id="LKEV01000009">
    <property type="protein sequence ID" value="KQB83436.1"/>
    <property type="molecule type" value="Genomic_DNA"/>
</dbReference>
<dbReference type="Pfam" id="PF15420">
    <property type="entry name" value="Abhydrolase_9_N"/>
    <property type="match status" value="1"/>
</dbReference>
<evidence type="ECO:0000313" key="5">
    <source>
        <dbReference type="Proteomes" id="UP000050488"/>
    </source>
</evidence>
<dbReference type="Pfam" id="PF10081">
    <property type="entry name" value="Abhydrolase_9"/>
    <property type="match status" value="1"/>
</dbReference>
<dbReference type="RefSeq" id="WP_082418663.1">
    <property type="nucleotide sequence ID" value="NZ_JAUSQY010000001.1"/>
</dbReference>
<feature type="domain" description="Alpha/beta-hydrolase N-terminal" evidence="3">
    <location>
        <begin position="96"/>
        <end position="298"/>
    </location>
</feature>
<comment type="caution">
    <text evidence="4">The sequence shown here is derived from an EMBL/GenBank/DDBJ whole genome shotgun (WGS) entry which is preliminary data.</text>
</comment>
<protein>
    <recommendedName>
        <fullName evidence="6">Alpha/beta-hydrolase family protein</fullName>
    </recommendedName>
</protein>
<dbReference type="AlphaFoldDB" id="A0A0Q0YBP6"/>
<feature type="domain" description="Alpha/beta-hydrolase catalytic" evidence="2">
    <location>
        <begin position="316"/>
        <end position="607"/>
    </location>
</feature>
<evidence type="ECO:0000259" key="3">
    <source>
        <dbReference type="Pfam" id="PF15420"/>
    </source>
</evidence>
<dbReference type="InterPro" id="IPR027788">
    <property type="entry name" value="Alpha/beta-hydrolase_N_dom"/>
</dbReference>
<dbReference type="PATRIC" id="fig|1544413.3.peg.2238"/>
<proteinExistence type="predicted"/>
<evidence type="ECO:0000259" key="2">
    <source>
        <dbReference type="Pfam" id="PF10081"/>
    </source>
</evidence>
<reference evidence="4 5" key="1">
    <citation type="submission" date="2015-10" db="EMBL/GenBank/DDBJ databases">
        <title>Corynebacteirum lowii and Corynebacterium oculi species nova, derived from human clinical disease and and emended description of Corynebacterium mastiditis.</title>
        <authorList>
            <person name="Bernard K."/>
            <person name="Pacheco A.L."/>
            <person name="Mcdougall C."/>
            <person name="Burtx T."/>
            <person name="Weibe D."/>
            <person name="Tyler S."/>
            <person name="Olson A.B."/>
            <person name="Cnockaert M."/>
            <person name="Eguchi H."/>
            <person name="Kuwahara T."/>
            <person name="Nakayama-Imaohji H."/>
            <person name="Boudewijins M."/>
            <person name="Van Hoecke F."/>
            <person name="Bernier A.-M."/>
            <person name="Vandamme P."/>
        </authorList>
    </citation>
    <scope>NUCLEOTIDE SEQUENCE [LARGE SCALE GENOMIC DNA]</scope>
    <source>
        <strain evidence="4 5">NML 130206</strain>
    </source>
</reference>
<dbReference type="InterPro" id="IPR027787">
    <property type="entry name" value="Alpha/beta-hydrolase_catalytic"/>
</dbReference>
<feature type="compositionally biased region" description="Basic residues" evidence="1">
    <location>
        <begin position="26"/>
        <end position="48"/>
    </location>
</feature>
<dbReference type="SUPFAM" id="SSF53474">
    <property type="entry name" value="alpha/beta-Hydrolases"/>
    <property type="match status" value="1"/>
</dbReference>
<dbReference type="STRING" id="1544413.Clow_02239"/>
<dbReference type="OrthoDB" id="4397445at2"/>
<keyword evidence="5" id="KW-1185">Reference proteome</keyword>
<organism evidence="4 5">
    <name type="scientific">Corynebacterium lowii</name>
    <dbReference type="NCBI Taxonomy" id="1544413"/>
    <lineage>
        <taxon>Bacteria</taxon>
        <taxon>Bacillati</taxon>
        <taxon>Actinomycetota</taxon>
        <taxon>Actinomycetes</taxon>
        <taxon>Mycobacteriales</taxon>
        <taxon>Corynebacteriaceae</taxon>
        <taxon>Corynebacterium</taxon>
    </lineage>
</organism>
<sequence>MRLPTPLRLPLCRYNPGHSTGTNPRSPHKTHKSRKTRQPHSPHKAHKTHIALTTISAAADLLADLTPALRMRKRRRLPKKMNAGILGAEIATWWALSPSLLLHPWWATAANLTFAQGVGHLIGTTISWISQRSGLHPPEVSRAKVHGVLGLITLSSAALYLRRGQEQAALLGTRARGVRPAATGVAVGTAGYAAMLLAGELTQRGTQGAEAVLRAALPPRLSYAGALLTVGTAWMLLWDRLFFHRLIRGLSRRAEILNRAIPPFAHRPSEPQRSGSSQSLEPWGYLGAQGRINVSSGPRAADIRAVTGNTHATEPIRVFIGLVPGRSLEQAAQAAVAELERTGAFSREVIVITHPSGTGWLPDYSLDAVEFLTGGNCATVAMQYTYLPSAVSYYQDRSTALISARLLVRAVVKRAARSPRPPRIFLSGESLGAYGMAGVFDSLAELRRHVDGALFSGPPRSTPLTAWLRRQRQVGSPERLSLLNDGRHLRVCAHPGHLSYDHSGQPYRQSWQHPRVVVAQHASDPIVWWEPSLFYRRPDWLREPGSRGVRAPAAHHSDVVRRMRWVPLITGWQVGVDMLTCTRAPGNHGHNYHSEFAAYWAGILGVEASRELLHRCAQWTRRNGKRRV</sequence>
<dbReference type="InterPro" id="IPR029058">
    <property type="entry name" value="AB_hydrolase_fold"/>
</dbReference>